<organism evidence="6">
    <name type="scientific">Sphingobacterium sp. (strain 21)</name>
    <dbReference type="NCBI Taxonomy" id="743722"/>
    <lineage>
        <taxon>Bacteria</taxon>
        <taxon>Pseudomonadati</taxon>
        <taxon>Bacteroidota</taxon>
        <taxon>Sphingobacteriia</taxon>
        <taxon>Sphingobacteriales</taxon>
        <taxon>Sphingobacteriaceae</taxon>
        <taxon>Sphingobacterium</taxon>
    </lineage>
</organism>
<evidence type="ECO:0000259" key="5">
    <source>
        <dbReference type="PROSITE" id="PS51352"/>
    </source>
</evidence>
<dbReference type="GO" id="GO:0016491">
    <property type="term" value="F:oxidoreductase activity"/>
    <property type="evidence" value="ECO:0007669"/>
    <property type="project" value="InterPro"/>
</dbReference>
<dbReference type="PROSITE" id="PS51352">
    <property type="entry name" value="THIOREDOXIN_2"/>
    <property type="match status" value="1"/>
</dbReference>
<dbReference type="InterPro" id="IPR000866">
    <property type="entry name" value="AhpC/TSA"/>
</dbReference>
<evidence type="ECO:0000313" key="6">
    <source>
        <dbReference type="EMBL" id="ADZ79650.1"/>
    </source>
</evidence>
<keyword evidence="4" id="KW-0676">Redox-active center</keyword>
<dbReference type="SUPFAM" id="SSF52833">
    <property type="entry name" value="Thioredoxin-like"/>
    <property type="match status" value="1"/>
</dbReference>
<evidence type="ECO:0000256" key="1">
    <source>
        <dbReference type="ARBA" id="ARBA00004196"/>
    </source>
</evidence>
<proteinExistence type="predicted"/>
<name>F4C200_SPHS2</name>
<reference evidence="6" key="1">
    <citation type="submission" date="2011-03" db="EMBL/GenBank/DDBJ databases">
        <title>Complete sequence of Sphingobacterium sp. 21.</title>
        <authorList>
            <consortium name="US DOE Joint Genome Institute"/>
            <person name="Lucas S."/>
            <person name="Copeland A."/>
            <person name="Lapidus A."/>
            <person name="Cheng J.-F."/>
            <person name="Goodwin L."/>
            <person name="Pitluck S."/>
            <person name="Davenport K."/>
            <person name="Detter J.C."/>
            <person name="Han C."/>
            <person name="Tapia R."/>
            <person name="Land M."/>
            <person name="Hauser L."/>
            <person name="Kyrpides N."/>
            <person name="Ivanova N."/>
            <person name="Ovchinnikova G."/>
            <person name="Pagani I."/>
            <person name="Siebers A.K."/>
            <person name="Allgaier M."/>
            <person name="Thelen M.P."/>
            <person name="Hugenholtz P."/>
            <person name="Woyke T."/>
        </authorList>
    </citation>
    <scope>NUCLEOTIDE SEQUENCE</scope>
    <source>
        <strain evidence="6">21</strain>
    </source>
</reference>
<dbReference type="InterPro" id="IPR013766">
    <property type="entry name" value="Thioredoxin_domain"/>
</dbReference>
<dbReference type="InterPro" id="IPR036249">
    <property type="entry name" value="Thioredoxin-like_sf"/>
</dbReference>
<feature type="domain" description="Thioredoxin" evidence="5">
    <location>
        <begin position="225"/>
        <end position="362"/>
    </location>
</feature>
<evidence type="ECO:0000256" key="4">
    <source>
        <dbReference type="ARBA" id="ARBA00023284"/>
    </source>
</evidence>
<accession>F4C200</accession>
<dbReference type="InterPro" id="IPR017937">
    <property type="entry name" value="Thioredoxin_CS"/>
</dbReference>
<gene>
    <name evidence="6" type="ordered locus">Sph21_3107</name>
</gene>
<dbReference type="GO" id="GO:0017004">
    <property type="term" value="P:cytochrome complex assembly"/>
    <property type="evidence" value="ECO:0007669"/>
    <property type="project" value="UniProtKB-KW"/>
</dbReference>
<keyword evidence="3" id="KW-1015">Disulfide bond</keyword>
<dbReference type="Pfam" id="PF14289">
    <property type="entry name" value="DUF4369"/>
    <property type="match status" value="1"/>
</dbReference>
<dbReference type="Gene3D" id="3.40.30.10">
    <property type="entry name" value="Glutaredoxin"/>
    <property type="match status" value="1"/>
</dbReference>
<dbReference type="Pfam" id="PF00578">
    <property type="entry name" value="AhpC-TSA"/>
    <property type="match status" value="1"/>
</dbReference>
<dbReference type="PANTHER" id="PTHR42852:SF6">
    <property type="entry name" value="THIOL:DISULFIDE INTERCHANGE PROTEIN DSBE"/>
    <property type="match status" value="1"/>
</dbReference>
<dbReference type="AlphaFoldDB" id="F4C200"/>
<sequence length="362" mass="41362">MKKILGALSIFVLAACSNKDQFVLNGELINNDQVKKVFLYEGGEVVDSAFLNDDNKFRFRRTAPIPQFYNLKVGENNYFFVLSNGEEVSFKANIKDPSGNYEVIGSEISSKIKEFSEINTRYSAISREIEGEFQMRLKKEPSKEKEIRDELFVKYKNNLDQFSKEVLAFANRNVNNLAGFYAISSLDPAEYEAEMMAYADTIKDKFPKNAAVRDFVTHMAELKPLMVGQKAPDFELMDQKGKTVKLSDFRGKYTLVDFWASWCVPCREENPNIVKQYNTYKDRNFTILGVSLDNNQAAWLKAIKDDQLTWTHVSDLQAWNSKAAELYKISSIPASFLLNPEGIIVAKNLRGQKLADFLEKTL</sequence>
<dbReference type="OrthoDB" id="750178at2"/>
<dbReference type="GO" id="GO:0016209">
    <property type="term" value="F:antioxidant activity"/>
    <property type="evidence" value="ECO:0007669"/>
    <property type="project" value="InterPro"/>
</dbReference>
<dbReference type="EMBL" id="CP002584">
    <property type="protein sequence ID" value="ADZ79650.1"/>
    <property type="molecule type" value="Genomic_DNA"/>
</dbReference>
<evidence type="ECO:0000256" key="2">
    <source>
        <dbReference type="ARBA" id="ARBA00022748"/>
    </source>
</evidence>
<dbReference type="PANTHER" id="PTHR42852">
    <property type="entry name" value="THIOL:DISULFIDE INTERCHANGE PROTEIN DSBE"/>
    <property type="match status" value="1"/>
</dbReference>
<dbReference type="PROSITE" id="PS51257">
    <property type="entry name" value="PROKAR_LIPOPROTEIN"/>
    <property type="match status" value="1"/>
</dbReference>
<dbReference type="CDD" id="cd02966">
    <property type="entry name" value="TlpA_like_family"/>
    <property type="match status" value="1"/>
</dbReference>
<dbReference type="GO" id="GO:0030313">
    <property type="term" value="C:cell envelope"/>
    <property type="evidence" value="ECO:0007669"/>
    <property type="project" value="UniProtKB-SubCell"/>
</dbReference>
<dbReference type="KEGG" id="shg:Sph21_3107"/>
<protein>
    <submittedName>
        <fullName evidence="6">Alkyl hydroperoxide reductase/ Thiol specific antioxidant/ Mal allergen</fullName>
    </submittedName>
</protein>
<dbReference type="InterPro" id="IPR050553">
    <property type="entry name" value="Thioredoxin_ResA/DsbE_sf"/>
</dbReference>
<evidence type="ECO:0000256" key="3">
    <source>
        <dbReference type="ARBA" id="ARBA00023157"/>
    </source>
</evidence>
<dbReference type="eggNOG" id="COG0526">
    <property type="taxonomic scope" value="Bacteria"/>
</dbReference>
<dbReference type="InterPro" id="IPR025380">
    <property type="entry name" value="DUF4369"/>
</dbReference>
<comment type="subcellular location">
    <subcellularLocation>
        <location evidence="1">Cell envelope</location>
    </subcellularLocation>
</comment>
<keyword evidence="2" id="KW-0201">Cytochrome c-type biogenesis</keyword>
<dbReference type="PATRIC" id="fig|743722.3.peg.3320"/>
<dbReference type="STRING" id="743722.Sph21_3107"/>
<dbReference type="HOGENOM" id="CLU_042529_1_0_10"/>
<dbReference type="PROSITE" id="PS00194">
    <property type="entry name" value="THIOREDOXIN_1"/>
    <property type="match status" value="1"/>
</dbReference>